<accession>A0ABR2C1E8</accession>
<proteinExistence type="predicted"/>
<name>A0ABR2C1E8_9ROSI</name>
<comment type="caution">
    <text evidence="1">The sequence shown here is derived from an EMBL/GenBank/DDBJ whole genome shotgun (WGS) entry which is preliminary data.</text>
</comment>
<dbReference type="Proteomes" id="UP001472677">
    <property type="component" value="Unassembled WGS sequence"/>
</dbReference>
<protein>
    <submittedName>
        <fullName evidence="1">Uncharacterized protein</fullName>
    </submittedName>
</protein>
<organism evidence="1 2">
    <name type="scientific">Hibiscus sabdariffa</name>
    <name type="common">roselle</name>
    <dbReference type="NCBI Taxonomy" id="183260"/>
    <lineage>
        <taxon>Eukaryota</taxon>
        <taxon>Viridiplantae</taxon>
        <taxon>Streptophyta</taxon>
        <taxon>Embryophyta</taxon>
        <taxon>Tracheophyta</taxon>
        <taxon>Spermatophyta</taxon>
        <taxon>Magnoliopsida</taxon>
        <taxon>eudicotyledons</taxon>
        <taxon>Gunneridae</taxon>
        <taxon>Pentapetalae</taxon>
        <taxon>rosids</taxon>
        <taxon>malvids</taxon>
        <taxon>Malvales</taxon>
        <taxon>Malvaceae</taxon>
        <taxon>Malvoideae</taxon>
        <taxon>Hibiscus</taxon>
    </lineage>
</organism>
<evidence type="ECO:0000313" key="2">
    <source>
        <dbReference type="Proteomes" id="UP001472677"/>
    </source>
</evidence>
<keyword evidence="2" id="KW-1185">Reference proteome</keyword>
<sequence>MWEKLEKLYKKEEMKCAKVDDKSAHEEPEKARTGTHFPVLEPRFPETPRSIKLQTVYVLQHPYRYHLQTVPVLKLPYRYHFQTVPVLQSILVRLMQKLKRLVSEEHVTIRLRVYQYRMHQNSFYEGKKCLNGSKTSPTVTNG</sequence>
<evidence type="ECO:0000313" key="1">
    <source>
        <dbReference type="EMBL" id="KAK8513170.1"/>
    </source>
</evidence>
<gene>
    <name evidence="1" type="ORF">V6N12_037661</name>
</gene>
<reference evidence="1 2" key="1">
    <citation type="journal article" date="2024" name="G3 (Bethesda)">
        <title>Genome assembly of Hibiscus sabdariffa L. provides insights into metabolisms of medicinal natural products.</title>
        <authorList>
            <person name="Kim T."/>
        </authorList>
    </citation>
    <scope>NUCLEOTIDE SEQUENCE [LARGE SCALE GENOMIC DNA]</scope>
    <source>
        <strain evidence="1">TK-2024</strain>
        <tissue evidence="1">Old leaves</tissue>
    </source>
</reference>
<dbReference type="EMBL" id="JBBPBM010000070">
    <property type="protein sequence ID" value="KAK8513170.1"/>
    <property type="molecule type" value="Genomic_DNA"/>
</dbReference>